<dbReference type="PANTHER" id="PTHR46796:SF12">
    <property type="entry name" value="HTH-TYPE DNA-BINDING TRANSCRIPTIONAL ACTIVATOR EUTR"/>
    <property type="match status" value="1"/>
</dbReference>
<keyword evidence="7" id="KW-1185">Reference proteome</keyword>
<feature type="region of interest" description="Disordered" evidence="4">
    <location>
        <begin position="1"/>
        <end position="28"/>
    </location>
</feature>
<name>A0A7I7MVB1_9MYCO</name>
<keyword evidence="3" id="KW-0804">Transcription</keyword>
<protein>
    <recommendedName>
        <fullName evidence="5">HTH araC/xylS-type domain-containing protein</fullName>
    </recommendedName>
</protein>
<keyword evidence="1" id="KW-0805">Transcription regulation</keyword>
<sequence>MIPAARLAKRRRDGHGQPALRHERFHTDDPDTAKRFFERAYTPGWQIGRLATGSAITHRRYQTAMITVDEVLIEGEFSCDIRAVDAVIVIHPRAGSLTVEAGGEPETPMDAPTVAGDGVPCLLHAKTARFAVVSIATKMLRKVAGEHDAPVPMQIQFLGRHPRSRAALDSWQRALDYVVATFACADTAQRPLIIDAGAQLLAAALLESFPSNVTAAQDLQADRALPRAFKGAVSFIQRHACHDIGINDVAAAVRLTPRAVQYLFRQHLDTTPTEYLRRVRLHRAHQDLLRSDSSATVTEIARRWGFGHPGRFAVLYRETYGQSPHTTLKH</sequence>
<dbReference type="PANTHER" id="PTHR46796">
    <property type="entry name" value="HTH-TYPE TRANSCRIPTIONAL ACTIVATOR RHAS-RELATED"/>
    <property type="match status" value="1"/>
</dbReference>
<evidence type="ECO:0000313" key="7">
    <source>
        <dbReference type="Proteomes" id="UP000467236"/>
    </source>
</evidence>
<dbReference type="KEGG" id="mshj:MSHI_37330"/>
<evidence type="ECO:0000259" key="5">
    <source>
        <dbReference type="PROSITE" id="PS01124"/>
    </source>
</evidence>
<evidence type="ECO:0000256" key="2">
    <source>
        <dbReference type="ARBA" id="ARBA00023125"/>
    </source>
</evidence>
<evidence type="ECO:0000256" key="3">
    <source>
        <dbReference type="ARBA" id="ARBA00023163"/>
    </source>
</evidence>
<dbReference type="SMART" id="SM00342">
    <property type="entry name" value="HTH_ARAC"/>
    <property type="match status" value="1"/>
</dbReference>
<organism evidence="6 7">
    <name type="scientific">Mycobacterium shinjukuense</name>
    <dbReference type="NCBI Taxonomy" id="398694"/>
    <lineage>
        <taxon>Bacteria</taxon>
        <taxon>Bacillati</taxon>
        <taxon>Actinomycetota</taxon>
        <taxon>Actinomycetes</taxon>
        <taxon>Mycobacteriales</taxon>
        <taxon>Mycobacteriaceae</taxon>
        <taxon>Mycobacterium</taxon>
    </lineage>
</organism>
<keyword evidence="2" id="KW-0238">DNA-binding</keyword>
<gene>
    <name evidence="6" type="ORF">MSHI_37330</name>
</gene>
<dbReference type="InterPro" id="IPR009057">
    <property type="entry name" value="Homeodomain-like_sf"/>
</dbReference>
<dbReference type="PROSITE" id="PS00041">
    <property type="entry name" value="HTH_ARAC_FAMILY_1"/>
    <property type="match status" value="1"/>
</dbReference>
<proteinExistence type="predicted"/>
<dbReference type="Pfam" id="PF12833">
    <property type="entry name" value="HTH_18"/>
    <property type="match status" value="1"/>
</dbReference>
<dbReference type="InterPro" id="IPR018060">
    <property type="entry name" value="HTH_AraC"/>
</dbReference>
<dbReference type="GO" id="GO:0043565">
    <property type="term" value="F:sequence-specific DNA binding"/>
    <property type="evidence" value="ECO:0007669"/>
    <property type="project" value="InterPro"/>
</dbReference>
<dbReference type="Proteomes" id="UP000467236">
    <property type="component" value="Chromosome"/>
</dbReference>
<dbReference type="AlphaFoldDB" id="A0A7I7MVB1"/>
<accession>A0A7I7MVB1</accession>
<evidence type="ECO:0000256" key="4">
    <source>
        <dbReference type="SAM" id="MobiDB-lite"/>
    </source>
</evidence>
<dbReference type="EMBL" id="AP022575">
    <property type="protein sequence ID" value="BBX75827.1"/>
    <property type="molecule type" value="Genomic_DNA"/>
</dbReference>
<dbReference type="GO" id="GO:0003700">
    <property type="term" value="F:DNA-binding transcription factor activity"/>
    <property type="evidence" value="ECO:0007669"/>
    <property type="project" value="InterPro"/>
</dbReference>
<evidence type="ECO:0000313" key="6">
    <source>
        <dbReference type="EMBL" id="BBX75827.1"/>
    </source>
</evidence>
<evidence type="ECO:0000256" key="1">
    <source>
        <dbReference type="ARBA" id="ARBA00023015"/>
    </source>
</evidence>
<feature type="domain" description="HTH araC/xylS-type" evidence="5">
    <location>
        <begin position="230"/>
        <end position="330"/>
    </location>
</feature>
<dbReference type="Gene3D" id="1.10.10.60">
    <property type="entry name" value="Homeodomain-like"/>
    <property type="match status" value="1"/>
</dbReference>
<dbReference type="SUPFAM" id="SSF46689">
    <property type="entry name" value="Homeodomain-like"/>
    <property type="match status" value="2"/>
</dbReference>
<dbReference type="InterPro" id="IPR018062">
    <property type="entry name" value="HTH_AraC-typ_CS"/>
</dbReference>
<reference evidence="6 7" key="1">
    <citation type="journal article" date="2019" name="Emerg. Microbes Infect.">
        <title>Comprehensive subspecies identification of 175 nontuberculous mycobacteria species based on 7547 genomic profiles.</title>
        <authorList>
            <person name="Matsumoto Y."/>
            <person name="Kinjo T."/>
            <person name="Motooka D."/>
            <person name="Nabeya D."/>
            <person name="Jung N."/>
            <person name="Uechi K."/>
            <person name="Horii T."/>
            <person name="Iida T."/>
            <person name="Fujita J."/>
            <person name="Nakamura S."/>
        </authorList>
    </citation>
    <scope>NUCLEOTIDE SEQUENCE [LARGE SCALE GENOMIC DNA]</scope>
    <source>
        <strain evidence="6 7">JCM 14233</strain>
    </source>
</reference>
<dbReference type="PROSITE" id="PS01124">
    <property type="entry name" value="HTH_ARAC_FAMILY_2"/>
    <property type="match status" value="1"/>
</dbReference>
<dbReference type="InterPro" id="IPR050204">
    <property type="entry name" value="AraC_XylS_family_regulators"/>
</dbReference>